<evidence type="ECO:0000313" key="7">
    <source>
        <dbReference type="WBParaSite" id="MCU_008861-RD"/>
    </source>
</evidence>
<dbReference type="GO" id="GO:0005794">
    <property type="term" value="C:Golgi apparatus"/>
    <property type="evidence" value="ECO:0007669"/>
    <property type="project" value="UniProtKB-SubCell"/>
</dbReference>
<keyword evidence="2" id="KW-0333">Golgi apparatus</keyword>
<evidence type="ECO:0000256" key="2">
    <source>
        <dbReference type="ARBA" id="ARBA00023034"/>
    </source>
</evidence>
<dbReference type="WBParaSite" id="MCU_008861-RG">
    <property type="protein sequence ID" value="MCU_008861-RG"/>
    <property type="gene ID" value="MCU_008861"/>
</dbReference>
<feature type="coiled-coil region" evidence="4">
    <location>
        <begin position="536"/>
        <end position="679"/>
    </location>
</feature>
<feature type="region of interest" description="Disordered" evidence="5">
    <location>
        <begin position="205"/>
        <end position="224"/>
    </location>
</feature>
<evidence type="ECO:0000313" key="8">
    <source>
        <dbReference type="WBParaSite" id="MCU_008861-RF"/>
    </source>
</evidence>
<evidence type="ECO:0000256" key="4">
    <source>
        <dbReference type="SAM" id="Coils"/>
    </source>
</evidence>
<dbReference type="AlphaFoldDB" id="A0A5K3FK12"/>
<keyword evidence="3 4" id="KW-0175">Coiled coil</keyword>
<comment type="subcellular location">
    <subcellularLocation>
        <location evidence="1">Golgi apparatus</location>
    </subcellularLocation>
</comment>
<dbReference type="Gene3D" id="1.10.287.1490">
    <property type="match status" value="1"/>
</dbReference>
<feature type="region of interest" description="Disordered" evidence="5">
    <location>
        <begin position="250"/>
        <end position="271"/>
    </location>
</feature>
<dbReference type="GO" id="GO:0007030">
    <property type="term" value="P:Golgi organization"/>
    <property type="evidence" value="ECO:0007669"/>
    <property type="project" value="TreeGrafter"/>
</dbReference>
<reference evidence="6 7" key="1">
    <citation type="submission" date="2019-11" db="UniProtKB">
        <authorList>
            <consortium name="WormBaseParasite"/>
        </authorList>
    </citation>
    <scope>IDENTIFICATION</scope>
</reference>
<dbReference type="WBParaSite" id="MCU_008861-RD">
    <property type="protein sequence ID" value="MCU_008861-RD"/>
    <property type="gene ID" value="MCU_008861"/>
</dbReference>
<evidence type="ECO:0000313" key="6">
    <source>
        <dbReference type="WBParaSite" id="MCU_008861-RC"/>
    </source>
</evidence>
<evidence type="ECO:0000256" key="3">
    <source>
        <dbReference type="ARBA" id="ARBA00023054"/>
    </source>
</evidence>
<evidence type="ECO:0000256" key="1">
    <source>
        <dbReference type="ARBA" id="ARBA00004555"/>
    </source>
</evidence>
<organism evidence="8">
    <name type="scientific">Mesocestoides corti</name>
    <name type="common">Flatworm</name>
    <dbReference type="NCBI Taxonomy" id="53468"/>
    <lineage>
        <taxon>Eukaryota</taxon>
        <taxon>Metazoa</taxon>
        <taxon>Spiralia</taxon>
        <taxon>Lophotrochozoa</taxon>
        <taxon>Platyhelminthes</taxon>
        <taxon>Cestoda</taxon>
        <taxon>Eucestoda</taxon>
        <taxon>Cyclophyllidea</taxon>
        <taxon>Mesocestoididae</taxon>
        <taxon>Mesocestoides</taxon>
    </lineage>
</organism>
<feature type="region of interest" description="Disordered" evidence="5">
    <location>
        <begin position="808"/>
        <end position="842"/>
    </location>
</feature>
<accession>A0A5K3FK12</accession>
<dbReference type="PANTHER" id="PTHR18921:SF2">
    <property type="entry name" value="THYROID RECEPTOR-INTERACTING PROTEIN 11"/>
    <property type="match status" value="1"/>
</dbReference>
<dbReference type="PANTHER" id="PTHR18921">
    <property type="entry name" value="MYOSIN HEAVY CHAIN - RELATED"/>
    <property type="match status" value="1"/>
</dbReference>
<dbReference type="GO" id="GO:0006888">
    <property type="term" value="P:endoplasmic reticulum to Golgi vesicle-mediated transport"/>
    <property type="evidence" value="ECO:0007669"/>
    <property type="project" value="TreeGrafter"/>
</dbReference>
<dbReference type="GO" id="GO:0031267">
    <property type="term" value="F:small GTPase binding"/>
    <property type="evidence" value="ECO:0007669"/>
    <property type="project" value="TreeGrafter"/>
</dbReference>
<name>A0A5K3FK12_MESCO</name>
<proteinExistence type="predicted"/>
<protein>
    <submittedName>
        <fullName evidence="6 7">GRIP domain-containing protein</fullName>
    </submittedName>
</protein>
<dbReference type="WBParaSite" id="MCU_008861-RE">
    <property type="protein sequence ID" value="MCU_008861-RE"/>
    <property type="gene ID" value="MCU_008861"/>
</dbReference>
<dbReference type="WBParaSite" id="MCU_008861-RC">
    <property type="protein sequence ID" value="MCU_008861-RC"/>
    <property type="gene ID" value="MCU_008861"/>
</dbReference>
<dbReference type="WBParaSite" id="MCU_008861-RF">
    <property type="protein sequence ID" value="MCU_008861-RF"/>
    <property type="gene ID" value="MCU_008861"/>
</dbReference>
<sequence>MLARDALNSANACIAELKSLSSCPNRRTFGINTEEISPSRTCYLPSQIVGAVPVDETQRMNQLTRVCELLEATMVAYAKLISGDYSLDQFTQSASPLIEVENHYKDLVDSLVVAYEAAPHEILLRQVGSQFKTYGTVTNVSESNAVAEKLCELLSKRSDFHRDTSRSGLDQLNENIQETVERSTSIAMDHLSSDAVNPNLNEQFEATLTPSGGEPVNDKSTLRPEIRRKIDDLSQLVGSKELPSYLEKSYSQSDTGQRIAIDPNQQPARDAKLAESTTNPLSLTKLHENTEVAAVLGIVKSMLNRIKGFAVSNGQSEITSLSQEAREIVSCFEELAGSGDESDLRHYISELVNFGDPDITTLSPTNQGIAKQLDDIFKRSTQSDSAVVGLVKTIVEGVQNDALDGLTEKLRSTEVEKELSECLSRLLEGYANLRSKYVKAEQDKVALGQLVRSKHAESQAYHAQLQYFLSKSQPADMNIENQTEKLAAKLQRLQSHLLQVEENHTKEALAAEEREASLRDNLSRTEMQLGSLREFVESADEQITCAQKERDAAREACRACQSELSGLRASYANLQKALESLERDNQLETNVAAQHFRLENERLQKEVSTLEQRVKHLQEEFSRQEKLESTNNELQAQLRHHADRLAEAHALARRYEEQIQVLKSTLKEVKNELDGKLDKLVMKNLLISCLKLPPAKRPEAFCALGSVLDFTTEDFNLLGFNEPVAKNWKDLFWNSALPKQHETEPKESFVEMFAIFLEKESSPPNQLRLPTDYLKAHGVGTEVETASQITRRLEVSSASAVKQRLPLTSDAPLGPISSQRKQIKSKNPLLSGLSHVKPSSLE</sequence>
<evidence type="ECO:0000256" key="5">
    <source>
        <dbReference type="SAM" id="MobiDB-lite"/>
    </source>
</evidence>